<keyword evidence="3 6" id="KW-0812">Transmembrane</keyword>
<comment type="subcellular location">
    <subcellularLocation>
        <location evidence="1">Cell membrane</location>
    </subcellularLocation>
</comment>
<dbReference type="InterPro" id="IPR016991">
    <property type="entry name" value="UCP032178"/>
</dbReference>
<protein>
    <submittedName>
        <fullName evidence="7">Uncharacterized membrane protein YheB (UPF0754 family)</fullName>
    </submittedName>
</protein>
<keyword evidence="4 6" id="KW-1133">Transmembrane helix</keyword>
<evidence type="ECO:0000313" key="7">
    <source>
        <dbReference type="EMBL" id="MDQ0174807.1"/>
    </source>
</evidence>
<dbReference type="Pfam" id="PF04286">
    <property type="entry name" value="DUF445"/>
    <property type="match status" value="1"/>
</dbReference>
<evidence type="ECO:0000256" key="4">
    <source>
        <dbReference type="ARBA" id="ARBA00022989"/>
    </source>
</evidence>
<evidence type="ECO:0000256" key="5">
    <source>
        <dbReference type="ARBA" id="ARBA00023136"/>
    </source>
</evidence>
<evidence type="ECO:0000256" key="3">
    <source>
        <dbReference type="ARBA" id="ARBA00022692"/>
    </source>
</evidence>
<name>A0ABT9WNL5_9BACI</name>
<evidence type="ECO:0000256" key="2">
    <source>
        <dbReference type="ARBA" id="ARBA00008053"/>
    </source>
</evidence>
<dbReference type="RefSeq" id="WP_307226571.1">
    <property type="nucleotide sequence ID" value="NZ_JAUSTT010000002.1"/>
</dbReference>
<dbReference type="EMBL" id="JAUSTT010000002">
    <property type="protein sequence ID" value="MDQ0174807.1"/>
    <property type="molecule type" value="Genomic_DNA"/>
</dbReference>
<comment type="similarity">
    <text evidence="2">Belongs to the UPF0754 family.</text>
</comment>
<evidence type="ECO:0000256" key="6">
    <source>
        <dbReference type="SAM" id="Phobius"/>
    </source>
</evidence>
<feature type="transmembrane region" description="Helical" evidence="6">
    <location>
        <begin position="355"/>
        <end position="376"/>
    </location>
</feature>
<feature type="transmembrane region" description="Helical" evidence="6">
    <location>
        <begin position="6"/>
        <end position="30"/>
    </location>
</feature>
<dbReference type="PANTHER" id="PTHR35791:SF1">
    <property type="entry name" value="UPF0754 MEMBRANE PROTEIN YHEB"/>
    <property type="match status" value="1"/>
</dbReference>
<sequence length="377" mass="43614">MDSPWGILFMAVIGAIIGGMTNFLAIKMLFRPYNPIYIGKWKLPFTPGLIPKRQDEIADQLGKLVVNHLITPESIQEKFKDKIFQKEMIAWTDERLTAWLQTQATTKDVLEKLQIDHPLEKIHTYVEKRIEKQYLETTNEWMEKSLRTLLPEQWLHRLDAQAPLAADFLLQKAISFFSSEEGKVSIEQMIDDFLKERGKLGSMVKMMLGNTSLAEKLQPEIIKLLNNQRTKNMTITLIETEWEKWKDKKVKELIPAVDNEKILQHLNKWLWKTVPIESWLNKPIQEWAAPYQQTIREKTIPNIIKATGTFLAESVDEILQKLQVSTIVRDQVASFSLQTLEQMILDISKRELKMITYLGALLGGLIGIVQGIIVMFT</sequence>
<keyword evidence="8" id="KW-1185">Reference proteome</keyword>
<keyword evidence="5 6" id="KW-0472">Membrane</keyword>
<evidence type="ECO:0000313" key="8">
    <source>
        <dbReference type="Proteomes" id="UP001223586"/>
    </source>
</evidence>
<dbReference type="PIRSF" id="PIRSF032178">
    <property type="entry name" value="UCP032178"/>
    <property type="match status" value="1"/>
</dbReference>
<organism evidence="7 8">
    <name type="scientific">Bacillus chungangensis</name>
    <dbReference type="NCBI Taxonomy" id="587633"/>
    <lineage>
        <taxon>Bacteria</taxon>
        <taxon>Bacillati</taxon>
        <taxon>Bacillota</taxon>
        <taxon>Bacilli</taxon>
        <taxon>Bacillales</taxon>
        <taxon>Bacillaceae</taxon>
        <taxon>Bacillus</taxon>
    </lineage>
</organism>
<accession>A0ABT9WNL5</accession>
<evidence type="ECO:0000256" key="1">
    <source>
        <dbReference type="ARBA" id="ARBA00004236"/>
    </source>
</evidence>
<proteinExistence type="inferred from homology"/>
<comment type="caution">
    <text evidence="7">The sequence shown here is derived from an EMBL/GenBank/DDBJ whole genome shotgun (WGS) entry which is preliminary data.</text>
</comment>
<gene>
    <name evidence="7" type="ORF">J2S08_000640</name>
</gene>
<dbReference type="InterPro" id="IPR007383">
    <property type="entry name" value="DUF445"/>
</dbReference>
<dbReference type="Proteomes" id="UP001223586">
    <property type="component" value="Unassembled WGS sequence"/>
</dbReference>
<dbReference type="PANTHER" id="PTHR35791">
    <property type="entry name" value="UPF0754 MEMBRANE PROTEIN YHEB"/>
    <property type="match status" value="1"/>
</dbReference>
<reference evidence="7 8" key="1">
    <citation type="submission" date="2023-07" db="EMBL/GenBank/DDBJ databases">
        <title>Genomic Encyclopedia of Type Strains, Phase IV (KMG-IV): sequencing the most valuable type-strain genomes for metagenomic binning, comparative biology and taxonomic classification.</title>
        <authorList>
            <person name="Goeker M."/>
        </authorList>
    </citation>
    <scope>NUCLEOTIDE SEQUENCE [LARGE SCALE GENOMIC DNA]</scope>
    <source>
        <strain evidence="7 8">DSM 23837</strain>
    </source>
</reference>